<evidence type="ECO:0000256" key="2">
    <source>
        <dbReference type="ARBA" id="ARBA00022529"/>
    </source>
</evidence>
<name>K4I2E3_9CAUD</name>
<reference evidence="6" key="1">
    <citation type="submission" date="2012-06" db="EMBL/GenBank/DDBJ databases">
        <authorList>
            <person name="Smith M.C.M."/>
            <person name="Hendrix R."/>
            <person name="Hatfull G.F."/>
            <person name="Buttner M.J."/>
            <person name="Bibb M.J."/>
        </authorList>
    </citation>
    <scope>NUCLEOTIDE SEQUENCE [LARGE SCALE GENOMIC DNA]</scope>
</reference>
<dbReference type="OrthoDB" id="5574at10239"/>
<dbReference type="InterPro" id="IPR047763">
    <property type="entry name" value="PG_bind_dom_phiBT1-type"/>
</dbReference>
<dbReference type="SMART" id="SM00701">
    <property type="entry name" value="PGRP"/>
    <property type="match status" value="1"/>
</dbReference>
<dbReference type="InterPro" id="IPR036505">
    <property type="entry name" value="Amidase/PGRP_sf"/>
</dbReference>
<keyword evidence="6" id="KW-1185">Reference proteome</keyword>
<evidence type="ECO:0000259" key="4">
    <source>
        <dbReference type="SMART" id="SM00701"/>
    </source>
</evidence>
<accession>K4I2E3</accession>
<dbReference type="InterPro" id="IPR015510">
    <property type="entry name" value="PGRP"/>
</dbReference>
<dbReference type="GO" id="GO:0001897">
    <property type="term" value="P:symbiont-mediated cytolysis of host cell"/>
    <property type="evidence" value="ECO:0007669"/>
    <property type="project" value="UniProtKB-ARBA"/>
</dbReference>
<dbReference type="RefSeq" id="YP_006906203.1">
    <property type="nucleotide sequence ID" value="NC_018836.1"/>
</dbReference>
<dbReference type="GO" id="GO:0042742">
    <property type="term" value="P:defense response to bacterium"/>
    <property type="evidence" value="ECO:0007669"/>
    <property type="project" value="UniProtKB-KW"/>
</dbReference>
<dbReference type="Gene3D" id="3.40.80.10">
    <property type="entry name" value="Peptidoglycan recognition protein-like"/>
    <property type="match status" value="1"/>
</dbReference>
<keyword evidence="3" id="KW-0081">Bacteriolytic enzyme</keyword>
<dbReference type="GO" id="GO:0008270">
    <property type="term" value="F:zinc ion binding"/>
    <property type="evidence" value="ECO:0007669"/>
    <property type="project" value="InterPro"/>
</dbReference>
<evidence type="ECO:0000313" key="6">
    <source>
        <dbReference type="Proteomes" id="UP000008042"/>
    </source>
</evidence>
<comment type="similarity">
    <text evidence="1">Belongs to the N-acetylmuramoyl-L-alanine amidase 2 family.</text>
</comment>
<dbReference type="Proteomes" id="UP000008042">
    <property type="component" value="Segment"/>
</dbReference>
<dbReference type="GeneID" id="13826669"/>
<sequence>MSVSIVSRAAWGAQPWDGTPATVALSQRTEFFVHWHGGPPPYSEGVRVPREIEKIHLSQGWAGVGYSFVVDQAGTIYEGRGWSLQGAHCPGHNISGFGVQVAIGEGQKPSAAALAAVRALYEEACRKTGRTLLPQGHKDGYATACPGPDLYAWVHNGMPAGDYEAAPAPDAPAPAPTVARYQVTINGLKYGYDAYGDHVTKVGQALVAKGHGDHYASGPGPRWTDADTLNYADFQRSLGYSGADADGVPGESSLRALLGYLPGATATVKYEPFPGATFFKNAPRSAIVAAMGKRLVAEGCSAYSSGPGPQWTEADRLSYQKWQRKLGYSGADADGWPGKTSWDKLRVPEV</sequence>
<organism evidence="5 6">
    <name type="scientific">Streptomyces phage phiHau3</name>
    <dbReference type="NCBI Taxonomy" id="1204524"/>
    <lineage>
        <taxon>Viruses</taxon>
        <taxon>Duplodnaviria</taxon>
        <taxon>Heunggongvirae</taxon>
        <taxon>Uroviricota</taxon>
        <taxon>Caudoviricetes</taxon>
        <taxon>Arquatrovirinae</taxon>
        <taxon>Hautrevirus</taxon>
        <taxon>Hautrevirus hau3</taxon>
    </lineage>
</organism>
<dbReference type="GO" id="GO:0009253">
    <property type="term" value="P:peptidoglycan catabolic process"/>
    <property type="evidence" value="ECO:0007669"/>
    <property type="project" value="InterPro"/>
</dbReference>
<evidence type="ECO:0000256" key="1">
    <source>
        <dbReference type="ARBA" id="ARBA00007553"/>
    </source>
</evidence>
<dbReference type="PANTHER" id="PTHR11022">
    <property type="entry name" value="PEPTIDOGLYCAN RECOGNITION PROTEIN"/>
    <property type="match status" value="1"/>
</dbReference>
<keyword evidence="2" id="KW-0929">Antimicrobial</keyword>
<gene>
    <name evidence="5" type="ORF">phiHau3_28</name>
</gene>
<evidence type="ECO:0000313" key="5">
    <source>
        <dbReference type="EMBL" id="AFU62005.1"/>
    </source>
</evidence>
<feature type="domain" description="Peptidoglycan recognition protein family" evidence="4">
    <location>
        <begin position="3"/>
        <end position="138"/>
    </location>
</feature>
<dbReference type="Pfam" id="PF01510">
    <property type="entry name" value="Amidase_2"/>
    <property type="match status" value="1"/>
</dbReference>
<protein>
    <submittedName>
        <fullName evidence="5">Putative endolysin</fullName>
    </submittedName>
</protein>
<dbReference type="InterPro" id="IPR006619">
    <property type="entry name" value="PGRP_domain_met/bac"/>
</dbReference>
<dbReference type="GO" id="GO:0008745">
    <property type="term" value="F:N-acetylmuramoyl-L-alanine amidase activity"/>
    <property type="evidence" value="ECO:0007669"/>
    <property type="project" value="InterPro"/>
</dbReference>
<evidence type="ECO:0000256" key="3">
    <source>
        <dbReference type="ARBA" id="ARBA00022638"/>
    </source>
</evidence>
<dbReference type="InterPro" id="IPR002502">
    <property type="entry name" value="Amidase_domain"/>
</dbReference>
<dbReference type="NCBIfam" id="NF038080">
    <property type="entry name" value="PG_bind_siph"/>
    <property type="match status" value="2"/>
</dbReference>
<dbReference type="PANTHER" id="PTHR11022:SF41">
    <property type="entry name" value="PEPTIDOGLYCAN-RECOGNITION PROTEIN LC-RELATED"/>
    <property type="match status" value="1"/>
</dbReference>
<proteinExistence type="inferred from homology"/>
<dbReference type="SUPFAM" id="SSF55846">
    <property type="entry name" value="N-acetylmuramoyl-L-alanine amidase-like"/>
    <property type="match status" value="1"/>
</dbReference>
<dbReference type="KEGG" id="vg:13826669"/>
<dbReference type="EMBL" id="JX182369">
    <property type="protein sequence ID" value="AFU62005.1"/>
    <property type="molecule type" value="Genomic_DNA"/>
</dbReference>
<dbReference type="CDD" id="cd06583">
    <property type="entry name" value="PGRP"/>
    <property type="match status" value="1"/>
</dbReference>